<dbReference type="GO" id="GO:0000105">
    <property type="term" value="P:L-histidine biosynthetic process"/>
    <property type="evidence" value="ECO:0007669"/>
    <property type="project" value="UniProtKB-UniRule"/>
</dbReference>
<accession>A0A9P6INA6</accession>
<evidence type="ECO:0000313" key="11">
    <source>
        <dbReference type="Proteomes" id="UP000749646"/>
    </source>
</evidence>
<dbReference type="GO" id="GO:0004401">
    <property type="term" value="F:histidinol-phosphatase activity"/>
    <property type="evidence" value="ECO:0007669"/>
    <property type="project" value="UniProtKB-UniRule"/>
</dbReference>
<dbReference type="InterPro" id="IPR016195">
    <property type="entry name" value="Pol/histidinol_Pase-like"/>
</dbReference>
<name>A0A9P6INA6_9FUNG</name>
<comment type="similarity">
    <text evidence="2 8">Belongs to the PHP hydrolase family. HisK subfamily.</text>
</comment>
<dbReference type="Pfam" id="PF02811">
    <property type="entry name" value="PHP"/>
    <property type="match status" value="1"/>
</dbReference>
<evidence type="ECO:0000256" key="4">
    <source>
        <dbReference type="ARBA" id="ARBA00022605"/>
    </source>
</evidence>
<keyword evidence="6 8" id="KW-0368">Histidine biosynthesis</keyword>
<dbReference type="AlphaFoldDB" id="A0A9P6INA6"/>
<dbReference type="GO" id="GO:0005737">
    <property type="term" value="C:cytoplasm"/>
    <property type="evidence" value="ECO:0007669"/>
    <property type="project" value="TreeGrafter"/>
</dbReference>
<evidence type="ECO:0000256" key="6">
    <source>
        <dbReference type="ARBA" id="ARBA00023102"/>
    </source>
</evidence>
<keyword evidence="11" id="KW-1185">Reference proteome</keyword>
<dbReference type="SUPFAM" id="SSF89550">
    <property type="entry name" value="PHP domain-like"/>
    <property type="match status" value="1"/>
</dbReference>
<proteinExistence type="inferred from homology"/>
<comment type="pathway">
    <text evidence="1 8">Amino-acid biosynthesis; L-histidine biosynthesis; L-histidine from 5-phospho-alpha-D-ribose 1-diphosphate: step 8/9.</text>
</comment>
<evidence type="ECO:0000256" key="1">
    <source>
        <dbReference type="ARBA" id="ARBA00004970"/>
    </source>
</evidence>
<protein>
    <recommendedName>
        <fullName evidence="3 8">Histidinol-phosphatase</fullName>
        <shortName evidence="8">HolPase</shortName>
        <ecNumber evidence="3 8">3.1.3.15</ecNumber>
    </recommendedName>
</protein>
<evidence type="ECO:0000256" key="3">
    <source>
        <dbReference type="ARBA" id="ARBA00013085"/>
    </source>
</evidence>
<dbReference type="InterPro" id="IPR010140">
    <property type="entry name" value="Histidinol_P_phosphatase_HisJ"/>
</dbReference>
<keyword evidence="4 8" id="KW-0028">Amino-acid biosynthesis</keyword>
<evidence type="ECO:0000256" key="8">
    <source>
        <dbReference type="RuleBase" id="RU366003"/>
    </source>
</evidence>
<evidence type="ECO:0000259" key="9">
    <source>
        <dbReference type="Pfam" id="PF02811"/>
    </source>
</evidence>
<dbReference type="NCBIfam" id="TIGR01856">
    <property type="entry name" value="hisJ_fam"/>
    <property type="match status" value="1"/>
</dbReference>
<evidence type="ECO:0000256" key="7">
    <source>
        <dbReference type="ARBA" id="ARBA00049158"/>
    </source>
</evidence>
<comment type="catalytic activity">
    <reaction evidence="7 8">
        <text>L-histidinol phosphate + H2O = L-histidinol + phosphate</text>
        <dbReference type="Rhea" id="RHEA:14465"/>
        <dbReference type="ChEBI" id="CHEBI:15377"/>
        <dbReference type="ChEBI" id="CHEBI:43474"/>
        <dbReference type="ChEBI" id="CHEBI:57699"/>
        <dbReference type="ChEBI" id="CHEBI:57980"/>
        <dbReference type="EC" id="3.1.3.15"/>
    </reaction>
</comment>
<sequence length="382" mass="43654">MFSSHSHSGQFCMHAKGTLEEVVQSAIQRLFSTYGLSEHMPRYKPEQLYPEESHLTTMDLERMYDQFLQEAARLQQKYSGQICLLIGLETEYFGLESIQYVRQLRRPHRQSIWRAATTTTAAAAIEETSLPSPSSSSSLSSLSSLSSTTTAPLVTLPQVQYIVGSLHHVHGVPLDFSQEFYLKALETVGNGSWETLFREYFNAQYEMLQGLEPEVVGHLDLVRIFFGAIPGCHHHHHQGHDQEEKENHQHQNRLTEELWGLVKRNVDFVITYGGLFELNSRAWKKGLANAYPQRDILEYILSKGGRVTLSDDSHGPEDVGMFYNPELKGYLEEMKIEKVYYLSPNNHDDSRPYPTRASMATGSFQHVHIRSIPLASLKFYQK</sequence>
<evidence type="ECO:0000313" key="10">
    <source>
        <dbReference type="EMBL" id="KAF9941277.1"/>
    </source>
</evidence>
<evidence type="ECO:0000256" key="5">
    <source>
        <dbReference type="ARBA" id="ARBA00022801"/>
    </source>
</evidence>
<organism evidence="10 11">
    <name type="scientific">Modicella reniformis</name>
    <dbReference type="NCBI Taxonomy" id="1440133"/>
    <lineage>
        <taxon>Eukaryota</taxon>
        <taxon>Fungi</taxon>
        <taxon>Fungi incertae sedis</taxon>
        <taxon>Mucoromycota</taxon>
        <taxon>Mortierellomycotina</taxon>
        <taxon>Mortierellomycetes</taxon>
        <taxon>Mortierellales</taxon>
        <taxon>Mortierellaceae</taxon>
        <taxon>Modicella</taxon>
    </lineage>
</organism>
<dbReference type="Gene3D" id="3.20.20.140">
    <property type="entry name" value="Metal-dependent hydrolases"/>
    <property type="match status" value="2"/>
</dbReference>
<dbReference type="InterPro" id="IPR004013">
    <property type="entry name" value="PHP_dom"/>
</dbReference>
<keyword evidence="5 8" id="KW-0378">Hydrolase</keyword>
<reference evidence="10" key="1">
    <citation type="journal article" date="2020" name="Fungal Divers.">
        <title>Resolving the Mortierellaceae phylogeny through synthesis of multi-gene phylogenetics and phylogenomics.</title>
        <authorList>
            <person name="Vandepol N."/>
            <person name="Liber J."/>
            <person name="Desiro A."/>
            <person name="Na H."/>
            <person name="Kennedy M."/>
            <person name="Barry K."/>
            <person name="Grigoriev I.V."/>
            <person name="Miller A.N."/>
            <person name="O'Donnell K."/>
            <person name="Stajich J.E."/>
            <person name="Bonito G."/>
        </authorList>
    </citation>
    <scope>NUCLEOTIDE SEQUENCE</scope>
    <source>
        <strain evidence="10">MES-2147</strain>
    </source>
</reference>
<dbReference type="Proteomes" id="UP000749646">
    <property type="component" value="Unassembled WGS sequence"/>
</dbReference>
<dbReference type="PANTHER" id="PTHR21039:SF0">
    <property type="entry name" value="HISTIDINOL-PHOSPHATASE"/>
    <property type="match status" value="1"/>
</dbReference>
<dbReference type="OrthoDB" id="5957391at2759"/>
<gene>
    <name evidence="10" type="primary">HIS2</name>
    <name evidence="10" type="ORF">BGZ65_004303</name>
</gene>
<dbReference type="EMBL" id="JAAAHW010009421">
    <property type="protein sequence ID" value="KAF9941277.1"/>
    <property type="molecule type" value="Genomic_DNA"/>
</dbReference>
<dbReference type="PANTHER" id="PTHR21039">
    <property type="entry name" value="HISTIDINOL PHOSPHATASE-RELATED"/>
    <property type="match status" value="1"/>
</dbReference>
<feature type="domain" description="PHP" evidence="9">
    <location>
        <begin position="4"/>
        <end position="280"/>
    </location>
</feature>
<dbReference type="EC" id="3.1.3.15" evidence="3 8"/>
<dbReference type="CDD" id="cd12110">
    <property type="entry name" value="PHP_HisPPase_Hisj_like"/>
    <property type="match status" value="1"/>
</dbReference>
<evidence type="ECO:0000256" key="2">
    <source>
        <dbReference type="ARBA" id="ARBA00009152"/>
    </source>
</evidence>
<comment type="caution">
    <text evidence="10">The sequence shown here is derived from an EMBL/GenBank/DDBJ whole genome shotgun (WGS) entry which is preliminary data.</text>
</comment>